<evidence type="ECO:0000256" key="6">
    <source>
        <dbReference type="ARBA" id="ARBA00022927"/>
    </source>
</evidence>
<protein>
    <recommendedName>
        <fullName evidence="2 7">Vacuolar protein sorting-associated protein 29</fullName>
    </recommendedName>
</protein>
<dbReference type="InterPro" id="IPR029052">
    <property type="entry name" value="Metallo-depent_PP-like"/>
</dbReference>
<dbReference type="GO" id="GO:0015031">
    <property type="term" value="P:protein transport"/>
    <property type="evidence" value="ECO:0007669"/>
    <property type="project" value="UniProtKB-KW"/>
</dbReference>
<comment type="caution">
    <text evidence="9">The sequence shown here is derived from an EMBL/GenBank/DDBJ whole genome shotgun (WGS) entry which is preliminary data.</text>
</comment>
<evidence type="ECO:0000256" key="3">
    <source>
        <dbReference type="ARBA" id="ARBA00022448"/>
    </source>
</evidence>
<dbReference type="GeneID" id="94838294"/>
<dbReference type="PROSITE" id="PS01269">
    <property type="entry name" value="UPF0025"/>
    <property type="match status" value="1"/>
</dbReference>
<dbReference type="InterPro" id="IPR000979">
    <property type="entry name" value="Phosphodiesterase_MJ0936/Vps29"/>
</dbReference>
<dbReference type="EMBL" id="MLAK01000691">
    <property type="protein sequence ID" value="OHT07647.1"/>
    <property type="molecule type" value="Genomic_DNA"/>
</dbReference>
<dbReference type="Proteomes" id="UP000179807">
    <property type="component" value="Unassembled WGS sequence"/>
</dbReference>
<dbReference type="OrthoDB" id="10258130at2759"/>
<dbReference type="InterPro" id="IPR020935">
    <property type="entry name" value="PdiEstase_YfcE_CS"/>
</dbReference>
<dbReference type="SUPFAM" id="SSF56300">
    <property type="entry name" value="Metallo-dependent phosphatases"/>
    <property type="match status" value="1"/>
</dbReference>
<comment type="similarity">
    <text evidence="1 7">Belongs to the VPS29 family.</text>
</comment>
<accession>A0A1J4K8B7</accession>
<dbReference type="RefSeq" id="XP_068360783.1">
    <property type="nucleotide sequence ID" value="XM_068503590.1"/>
</dbReference>
<evidence type="ECO:0000313" key="9">
    <source>
        <dbReference type="EMBL" id="OHT07647.1"/>
    </source>
</evidence>
<dbReference type="PANTHER" id="PTHR11124">
    <property type="entry name" value="VACUOLAR SORTING PROTEIN VPS29"/>
    <property type="match status" value="1"/>
</dbReference>
<dbReference type="GO" id="GO:0046872">
    <property type="term" value="F:metal ion binding"/>
    <property type="evidence" value="ECO:0007669"/>
    <property type="project" value="UniProtKB-KW"/>
</dbReference>
<dbReference type="NCBIfam" id="TIGR00040">
    <property type="entry name" value="yfcE"/>
    <property type="match status" value="1"/>
</dbReference>
<dbReference type="AlphaFoldDB" id="A0A1J4K8B7"/>
<dbReference type="Pfam" id="PF12850">
    <property type="entry name" value="Metallophos_2"/>
    <property type="match status" value="1"/>
</dbReference>
<dbReference type="InterPro" id="IPR024654">
    <property type="entry name" value="Calcineurin-like_PHP_lpxH"/>
</dbReference>
<sequence>MIILVIGDLNIPQRALKLPEPFAKLLVPGKIHRILCTGNVTSKPELEFLKKICKDVVVVSGDCDDNLPDAKETATVKVGQMNFGIIHGHQILPWGDPERLASYAREMGVDVLISGHTHIPTVNVYEGRLYLNPGSATGCYSSFEPETKPSFMILDTKNDGMTIYHYTLNEGSTVEITQTTYNLR</sequence>
<keyword evidence="6" id="KW-0653">Protein transport</keyword>
<gene>
    <name evidence="9" type="ORF">TRFO_24147</name>
</gene>
<dbReference type="VEuPathDB" id="TrichDB:TRFO_24147"/>
<dbReference type="FunFam" id="3.60.21.10:FF:000015">
    <property type="entry name" value="Vacuolar protein sorting-associated protein 29"/>
    <property type="match status" value="1"/>
</dbReference>
<evidence type="ECO:0000256" key="2">
    <source>
        <dbReference type="ARBA" id="ARBA00017767"/>
    </source>
</evidence>
<dbReference type="GO" id="GO:0016787">
    <property type="term" value="F:hydrolase activity"/>
    <property type="evidence" value="ECO:0007669"/>
    <property type="project" value="UniProtKB-KW"/>
</dbReference>
<dbReference type="GO" id="GO:0031410">
    <property type="term" value="C:cytoplasmic vesicle"/>
    <property type="evidence" value="ECO:0007669"/>
    <property type="project" value="UniProtKB-ARBA"/>
</dbReference>
<feature type="domain" description="Calcineurin-like phosphoesterase" evidence="8">
    <location>
        <begin position="1"/>
        <end position="159"/>
    </location>
</feature>
<reference evidence="9" key="1">
    <citation type="submission" date="2016-10" db="EMBL/GenBank/DDBJ databases">
        <authorList>
            <person name="Benchimol M."/>
            <person name="Almeida L.G."/>
            <person name="Vasconcelos A.T."/>
            <person name="Perreira-Neves A."/>
            <person name="Rosa I.A."/>
            <person name="Tasca T."/>
            <person name="Bogo M.R."/>
            <person name="de Souza W."/>
        </authorList>
    </citation>
    <scope>NUCLEOTIDE SEQUENCE [LARGE SCALE GENOMIC DNA]</scope>
    <source>
        <strain evidence="9">K</strain>
    </source>
</reference>
<keyword evidence="4" id="KW-0479">Metal-binding</keyword>
<evidence type="ECO:0000256" key="4">
    <source>
        <dbReference type="ARBA" id="ARBA00022723"/>
    </source>
</evidence>
<dbReference type="Gene3D" id="3.60.21.10">
    <property type="match status" value="1"/>
</dbReference>
<proteinExistence type="inferred from homology"/>
<keyword evidence="10" id="KW-1185">Reference proteome</keyword>
<keyword evidence="3" id="KW-0813">Transport</keyword>
<evidence type="ECO:0000313" key="10">
    <source>
        <dbReference type="Proteomes" id="UP000179807"/>
    </source>
</evidence>
<keyword evidence="5" id="KW-0378">Hydrolase</keyword>
<evidence type="ECO:0000256" key="5">
    <source>
        <dbReference type="ARBA" id="ARBA00022801"/>
    </source>
</evidence>
<evidence type="ECO:0000259" key="8">
    <source>
        <dbReference type="Pfam" id="PF12850"/>
    </source>
</evidence>
<name>A0A1J4K8B7_9EUKA</name>
<evidence type="ECO:0000256" key="7">
    <source>
        <dbReference type="RuleBase" id="RU362040"/>
    </source>
</evidence>
<organism evidence="9 10">
    <name type="scientific">Tritrichomonas foetus</name>
    <dbReference type="NCBI Taxonomy" id="1144522"/>
    <lineage>
        <taxon>Eukaryota</taxon>
        <taxon>Metamonada</taxon>
        <taxon>Parabasalia</taxon>
        <taxon>Tritrichomonadida</taxon>
        <taxon>Tritrichomonadidae</taxon>
        <taxon>Tritrichomonas</taxon>
    </lineage>
</organism>
<evidence type="ECO:0000256" key="1">
    <source>
        <dbReference type="ARBA" id="ARBA00005945"/>
    </source>
</evidence>